<name>A0A392NWJ8_9FABA</name>
<sequence>TSQNEKGKEESFTEREENRVRTRKIWRPREGEIRRAVVGGCSSGDGGGLAGFGVRLCVVVDGGLRGLKVEGRKIAAAVF</sequence>
<dbReference type="EMBL" id="LXQA010054593">
    <property type="protein sequence ID" value="MCI04193.1"/>
    <property type="molecule type" value="Genomic_DNA"/>
</dbReference>
<feature type="region of interest" description="Disordered" evidence="1">
    <location>
        <begin position="1"/>
        <end position="20"/>
    </location>
</feature>
<evidence type="ECO:0000313" key="3">
    <source>
        <dbReference type="Proteomes" id="UP000265520"/>
    </source>
</evidence>
<proteinExistence type="predicted"/>
<dbReference type="Proteomes" id="UP000265520">
    <property type="component" value="Unassembled WGS sequence"/>
</dbReference>
<organism evidence="2 3">
    <name type="scientific">Trifolium medium</name>
    <dbReference type="NCBI Taxonomy" id="97028"/>
    <lineage>
        <taxon>Eukaryota</taxon>
        <taxon>Viridiplantae</taxon>
        <taxon>Streptophyta</taxon>
        <taxon>Embryophyta</taxon>
        <taxon>Tracheophyta</taxon>
        <taxon>Spermatophyta</taxon>
        <taxon>Magnoliopsida</taxon>
        <taxon>eudicotyledons</taxon>
        <taxon>Gunneridae</taxon>
        <taxon>Pentapetalae</taxon>
        <taxon>rosids</taxon>
        <taxon>fabids</taxon>
        <taxon>Fabales</taxon>
        <taxon>Fabaceae</taxon>
        <taxon>Papilionoideae</taxon>
        <taxon>50 kb inversion clade</taxon>
        <taxon>NPAAA clade</taxon>
        <taxon>Hologalegina</taxon>
        <taxon>IRL clade</taxon>
        <taxon>Trifolieae</taxon>
        <taxon>Trifolium</taxon>
    </lineage>
</organism>
<keyword evidence="3" id="KW-1185">Reference proteome</keyword>
<evidence type="ECO:0000256" key="1">
    <source>
        <dbReference type="SAM" id="MobiDB-lite"/>
    </source>
</evidence>
<dbReference type="AlphaFoldDB" id="A0A392NWJ8"/>
<accession>A0A392NWJ8</accession>
<reference evidence="2 3" key="1">
    <citation type="journal article" date="2018" name="Front. Plant Sci.">
        <title>Red Clover (Trifolium pratense) and Zigzag Clover (T. medium) - A Picture of Genomic Similarities and Differences.</title>
        <authorList>
            <person name="Dluhosova J."/>
            <person name="Istvanek J."/>
            <person name="Nedelnik J."/>
            <person name="Repkova J."/>
        </authorList>
    </citation>
    <scope>NUCLEOTIDE SEQUENCE [LARGE SCALE GENOMIC DNA]</scope>
    <source>
        <strain evidence="3">cv. 10/8</strain>
        <tissue evidence="2">Leaf</tissue>
    </source>
</reference>
<comment type="caution">
    <text evidence="2">The sequence shown here is derived from an EMBL/GenBank/DDBJ whole genome shotgun (WGS) entry which is preliminary data.</text>
</comment>
<evidence type="ECO:0000313" key="2">
    <source>
        <dbReference type="EMBL" id="MCI04193.1"/>
    </source>
</evidence>
<protein>
    <submittedName>
        <fullName evidence="2">Uncharacterized protein</fullName>
    </submittedName>
</protein>
<feature type="non-terminal residue" evidence="2">
    <location>
        <position position="1"/>
    </location>
</feature>